<reference evidence="11 12" key="1">
    <citation type="submission" date="2020-02" db="EMBL/GenBank/DDBJ databases">
        <title>Out from the shadows clarifying the taxonomy of the family Cryomorphaceae and related taxa by utilizing the GTDB taxonomic framework.</title>
        <authorList>
            <person name="Bowman J.P."/>
        </authorList>
    </citation>
    <scope>NUCLEOTIDE SEQUENCE [LARGE SCALE GENOMIC DNA]</scope>
    <source>
        <strain evidence="11 12">QSSC 1-22</strain>
    </source>
</reference>
<dbReference type="GO" id="GO:0004252">
    <property type="term" value="F:serine-type endopeptidase activity"/>
    <property type="evidence" value="ECO:0007669"/>
    <property type="project" value="InterPro"/>
</dbReference>
<feature type="transmembrane region" description="Helical" evidence="8">
    <location>
        <begin position="21"/>
        <end position="42"/>
    </location>
</feature>
<protein>
    <submittedName>
        <fullName evidence="11">Rhomboid family intramembrane serine protease</fullName>
    </submittedName>
</protein>
<keyword evidence="6 8" id="KW-0472">Membrane</keyword>
<feature type="region of interest" description="Disordered" evidence="7">
    <location>
        <begin position="243"/>
        <end position="277"/>
    </location>
</feature>
<evidence type="ECO:0000256" key="2">
    <source>
        <dbReference type="ARBA" id="ARBA00009045"/>
    </source>
</evidence>
<evidence type="ECO:0000256" key="5">
    <source>
        <dbReference type="ARBA" id="ARBA00022989"/>
    </source>
</evidence>
<evidence type="ECO:0000256" key="1">
    <source>
        <dbReference type="ARBA" id="ARBA00004141"/>
    </source>
</evidence>
<feature type="domain" description="Peptidase S54 rhomboid" evidence="9">
    <location>
        <begin position="67"/>
        <end position="210"/>
    </location>
</feature>
<gene>
    <name evidence="11" type="ORF">G3O08_14185</name>
</gene>
<dbReference type="GO" id="GO:0006508">
    <property type="term" value="P:proteolysis"/>
    <property type="evidence" value="ECO:0007669"/>
    <property type="project" value="UniProtKB-KW"/>
</dbReference>
<proteinExistence type="inferred from homology"/>
<feature type="transmembrane region" description="Helical" evidence="8">
    <location>
        <begin position="106"/>
        <end position="125"/>
    </location>
</feature>
<comment type="caution">
    <text evidence="11">The sequence shown here is derived from an EMBL/GenBank/DDBJ whole genome shotgun (WGS) entry which is preliminary data.</text>
</comment>
<dbReference type="InterPro" id="IPR046483">
    <property type="entry name" value="DUF6576"/>
</dbReference>
<feature type="compositionally biased region" description="Basic and acidic residues" evidence="7">
    <location>
        <begin position="263"/>
        <end position="277"/>
    </location>
</feature>
<evidence type="ECO:0000259" key="10">
    <source>
        <dbReference type="Pfam" id="PF20216"/>
    </source>
</evidence>
<dbReference type="Pfam" id="PF01694">
    <property type="entry name" value="Rhomboid"/>
    <property type="match status" value="1"/>
</dbReference>
<name>A0A7K3WUR5_9FLAO</name>
<dbReference type="Gene3D" id="1.20.1540.10">
    <property type="entry name" value="Rhomboid-like"/>
    <property type="match status" value="1"/>
</dbReference>
<dbReference type="AlphaFoldDB" id="A0A7K3WUR5"/>
<keyword evidence="12" id="KW-1185">Reference proteome</keyword>
<comment type="similarity">
    <text evidence="2">Belongs to the peptidase S54 family.</text>
</comment>
<feature type="compositionally biased region" description="Polar residues" evidence="7">
    <location>
        <begin position="251"/>
        <end position="262"/>
    </location>
</feature>
<evidence type="ECO:0000313" key="12">
    <source>
        <dbReference type="Proteomes" id="UP000486602"/>
    </source>
</evidence>
<organism evidence="11 12">
    <name type="scientific">Cryomorpha ignava</name>
    <dbReference type="NCBI Taxonomy" id="101383"/>
    <lineage>
        <taxon>Bacteria</taxon>
        <taxon>Pseudomonadati</taxon>
        <taxon>Bacteroidota</taxon>
        <taxon>Flavobacteriia</taxon>
        <taxon>Flavobacteriales</taxon>
        <taxon>Cryomorphaceae</taxon>
        <taxon>Cryomorpha</taxon>
    </lineage>
</organism>
<feature type="transmembrane region" description="Helical" evidence="8">
    <location>
        <begin position="137"/>
        <end position="157"/>
    </location>
</feature>
<dbReference type="GO" id="GO:0016020">
    <property type="term" value="C:membrane"/>
    <property type="evidence" value="ECO:0007669"/>
    <property type="project" value="UniProtKB-SubCell"/>
</dbReference>
<sequence>MANVLDDLKLAYRSGSIVTRLLFVNVGIFLVLTLIRIFGFFYQAPLLPQVMPWIAGSSGWERMLYRPWTLITYMFVHEGLFHLFFNMILLYVAGRIFENLLNGKRLLAVYFLGGIAGFLLYFAAYNIFPVFSSQNGSLIYGASASIMAILVAIATYQPNIELRLILIGNVKLKYIAIFFVAIDVLFLDGGNTGGRIAHLGGAIFGFLYARQLQKGNDWSKGFFAVTDFFGQLVNSKPKMKVASSRARTAGSAKTTSKPSQPSKQDKEHQTKIDSILDKISHSGYDSLTKAEKEYLFNASKK</sequence>
<dbReference type="Pfam" id="PF20216">
    <property type="entry name" value="DUF6576"/>
    <property type="match status" value="1"/>
</dbReference>
<keyword evidence="11" id="KW-0645">Protease</keyword>
<dbReference type="RefSeq" id="WP_163286045.1">
    <property type="nucleotide sequence ID" value="NZ_JAAGVY010000030.1"/>
</dbReference>
<feature type="transmembrane region" description="Helical" evidence="8">
    <location>
        <begin position="164"/>
        <end position="186"/>
    </location>
</feature>
<evidence type="ECO:0000256" key="3">
    <source>
        <dbReference type="ARBA" id="ARBA00022692"/>
    </source>
</evidence>
<dbReference type="InterPro" id="IPR022764">
    <property type="entry name" value="Peptidase_S54_rhomboid_dom"/>
</dbReference>
<feature type="transmembrane region" description="Helical" evidence="8">
    <location>
        <begin position="70"/>
        <end position="94"/>
    </location>
</feature>
<evidence type="ECO:0000259" key="9">
    <source>
        <dbReference type="Pfam" id="PF01694"/>
    </source>
</evidence>
<dbReference type="EMBL" id="JAAGVY010000030">
    <property type="protein sequence ID" value="NEN24652.1"/>
    <property type="molecule type" value="Genomic_DNA"/>
</dbReference>
<dbReference type="Proteomes" id="UP000486602">
    <property type="component" value="Unassembled WGS sequence"/>
</dbReference>
<feature type="transmembrane region" description="Helical" evidence="8">
    <location>
        <begin position="192"/>
        <end position="209"/>
    </location>
</feature>
<dbReference type="InterPro" id="IPR035952">
    <property type="entry name" value="Rhomboid-like_sf"/>
</dbReference>
<dbReference type="PANTHER" id="PTHR43731:SF14">
    <property type="entry name" value="PRESENILIN-ASSOCIATED RHOMBOID-LIKE PROTEIN, MITOCHONDRIAL"/>
    <property type="match status" value="1"/>
</dbReference>
<evidence type="ECO:0000256" key="8">
    <source>
        <dbReference type="SAM" id="Phobius"/>
    </source>
</evidence>
<evidence type="ECO:0000256" key="6">
    <source>
        <dbReference type="ARBA" id="ARBA00023136"/>
    </source>
</evidence>
<feature type="domain" description="DUF6576" evidence="10">
    <location>
        <begin position="266"/>
        <end position="301"/>
    </location>
</feature>
<accession>A0A7K3WUR5</accession>
<dbReference type="PANTHER" id="PTHR43731">
    <property type="entry name" value="RHOMBOID PROTEASE"/>
    <property type="match status" value="1"/>
</dbReference>
<evidence type="ECO:0000256" key="7">
    <source>
        <dbReference type="SAM" id="MobiDB-lite"/>
    </source>
</evidence>
<dbReference type="SUPFAM" id="SSF144091">
    <property type="entry name" value="Rhomboid-like"/>
    <property type="match status" value="1"/>
</dbReference>
<comment type="subcellular location">
    <subcellularLocation>
        <location evidence="1">Membrane</location>
        <topology evidence="1">Multi-pass membrane protein</topology>
    </subcellularLocation>
</comment>
<evidence type="ECO:0000313" key="11">
    <source>
        <dbReference type="EMBL" id="NEN24652.1"/>
    </source>
</evidence>
<dbReference type="InterPro" id="IPR050925">
    <property type="entry name" value="Rhomboid_protease_S54"/>
</dbReference>
<keyword evidence="3 8" id="KW-0812">Transmembrane</keyword>
<keyword evidence="4" id="KW-0378">Hydrolase</keyword>
<evidence type="ECO:0000256" key="4">
    <source>
        <dbReference type="ARBA" id="ARBA00022801"/>
    </source>
</evidence>
<keyword evidence="5 8" id="KW-1133">Transmembrane helix</keyword>